<evidence type="ECO:0000256" key="1">
    <source>
        <dbReference type="SAM" id="Phobius"/>
    </source>
</evidence>
<keyword evidence="1" id="KW-1133">Transmembrane helix</keyword>
<accession>A0A0F8YAR8</accession>
<comment type="caution">
    <text evidence="3">The sequence shown here is derived from an EMBL/GenBank/DDBJ whole genome shotgun (WGS) entry which is preliminary data.</text>
</comment>
<evidence type="ECO:0000313" key="3">
    <source>
        <dbReference type="EMBL" id="KKK78478.1"/>
    </source>
</evidence>
<protein>
    <recommendedName>
        <fullName evidence="2">VanZ-like domain-containing protein</fullName>
    </recommendedName>
</protein>
<keyword evidence="1" id="KW-0812">Transmembrane</keyword>
<sequence length="135" mass="15129">MRERPLAHLGRVLWLVLPPIAVMGLIYFLSAQTDEEQQRAFWEILLRKLAHVSEYALLTYLWWRALRHLDLGRLLPVAAAAVLSLAYAVSDELHQTLVAGRHGTPVDVLIDAVGIGIASALVLWIYARRRTVGPS</sequence>
<feature type="transmembrane region" description="Helical" evidence="1">
    <location>
        <begin position="108"/>
        <end position="127"/>
    </location>
</feature>
<dbReference type="EMBL" id="LAZR01054473">
    <property type="protein sequence ID" value="KKK78478.1"/>
    <property type="molecule type" value="Genomic_DNA"/>
</dbReference>
<feature type="transmembrane region" description="Helical" evidence="1">
    <location>
        <begin position="44"/>
        <end position="63"/>
    </location>
</feature>
<dbReference type="NCBIfam" id="NF037970">
    <property type="entry name" value="vanZ_1"/>
    <property type="match status" value="1"/>
</dbReference>
<evidence type="ECO:0000259" key="2">
    <source>
        <dbReference type="Pfam" id="PF04892"/>
    </source>
</evidence>
<dbReference type="Pfam" id="PF04892">
    <property type="entry name" value="VanZ"/>
    <property type="match status" value="1"/>
</dbReference>
<dbReference type="InterPro" id="IPR006976">
    <property type="entry name" value="VanZ-like"/>
</dbReference>
<feature type="transmembrane region" description="Helical" evidence="1">
    <location>
        <begin position="70"/>
        <end position="88"/>
    </location>
</feature>
<proteinExistence type="predicted"/>
<feature type="non-terminal residue" evidence="3">
    <location>
        <position position="135"/>
    </location>
</feature>
<feature type="transmembrane region" description="Helical" evidence="1">
    <location>
        <begin position="12"/>
        <end position="32"/>
    </location>
</feature>
<organism evidence="3">
    <name type="scientific">marine sediment metagenome</name>
    <dbReference type="NCBI Taxonomy" id="412755"/>
    <lineage>
        <taxon>unclassified sequences</taxon>
        <taxon>metagenomes</taxon>
        <taxon>ecological metagenomes</taxon>
    </lineage>
</organism>
<reference evidence="3" key="1">
    <citation type="journal article" date="2015" name="Nature">
        <title>Complex archaea that bridge the gap between prokaryotes and eukaryotes.</title>
        <authorList>
            <person name="Spang A."/>
            <person name="Saw J.H."/>
            <person name="Jorgensen S.L."/>
            <person name="Zaremba-Niedzwiedzka K."/>
            <person name="Martijn J."/>
            <person name="Lind A.E."/>
            <person name="van Eijk R."/>
            <person name="Schleper C."/>
            <person name="Guy L."/>
            <person name="Ettema T.J."/>
        </authorList>
    </citation>
    <scope>NUCLEOTIDE SEQUENCE</scope>
</reference>
<keyword evidence="1" id="KW-0472">Membrane</keyword>
<feature type="domain" description="VanZ-like" evidence="2">
    <location>
        <begin position="35"/>
        <end position="124"/>
    </location>
</feature>
<gene>
    <name evidence="3" type="ORF">LCGC14_2843150</name>
</gene>
<name>A0A0F8YAR8_9ZZZZ</name>
<dbReference type="AlphaFoldDB" id="A0A0F8YAR8"/>